<feature type="compositionally biased region" description="Gly residues" evidence="1">
    <location>
        <begin position="23"/>
        <end position="37"/>
    </location>
</feature>
<dbReference type="Proteomes" id="UP000062255">
    <property type="component" value="Chromosome"/>
</dbReference>
<sequence length="109" mass="12199">MLNTLTNQFGDQQEHRSHSTPQGGDGYSLDGGTGGAGTRRRVWPHRGGRGEEDGWGSPERWVGRRIRFRHNTVDPDDHHDVRFDGWPAQGPGIALRPFWTLGVAALMRD</sequence>
<dbReference type="PATRIC" id="fig|134601.6.peg.451"/>
<reference evidence="2 3" key="1">
    <citation type="submission" date="2015-07" db="EMBL/GenBank/DDBJ databases">
        <title>Complete genome sequence of Mycobacterium goodii X7B, a facultative thermophilic biodesulfurizing bacterium.</title>
        <authorList>
            <person name="Yu B."/>
            <person name="Li F."/>
            <person name="Xu P."/>
        </authorList>
    </citation>
    <scope>NUCLEOTIDE SEQUENCE [LARGE SCALE GENOMIC DNA]</scope>
    <source>
        <strain evidence="2 3">X7B</strain>
    </source>
</reference>
<evidence type="ECO:0000313" key="2">
    <source>
        <dbReference type="EMBL" id="AKS30873.1"/>
    </source>
</evidence>
<dbReference type="EMBL" id="CP012150">
    <property type="protein sequence ID" value="AKS30873.1"/>
    <property type="molecule type" value="Genomic_DNA"/>
</dbReference>
<evidence type="ECO:0000313" key="3">
    <source>
        <dbReference type="Proteomes" id="UP000062255"/>
    </source>
</evidence>
<dbReference type="STRING" id="134601.AFA91_02170"/>
<dbReference type="AlphaFoldDB" id="A0A0K0X0P8"/>
<proteinExistence type="predicted"/>
<accession>A0A0K0X0P8</accession>
<feature type="compositionally biased region" description="Basic residues" evidence="1">
    <location>
        <begin position="38"/>
        <end position="47"/>
    </location>
</feature>
<name>A0A0K0X0P8_MYCGD</name>
<dbReference type="KEGG" id="mgo:AFA91_02170"/>
<gene>
    <name evidence="2" type="ORF">AFA91_02170</name>
</gene>
<evidence type="ECO:0000256" key="1">
    <source>
        <dbReference type="SAM" id="MobiDB-lite"/>
    </source>
</evidence>
<feature type="compositionally biased region" description="Polar residues" evidence="1">
    <location>
        <begin position="1"/>
        <end position="11"/>
    </location>
</feature>
<feature type="region of interest" description="Disordered" evidence="1">
    <location>
        <begin position="1"/>
        <end position="58"/>
    </location>
</feature>
<protein>
    <submittedName>
        <fullName evidence="2">Uncharacterized protein</fullName>
    </submittedName>
</protein>
<organism evidence="2 3">
    <name type="scientific">Mycolicibacterium goodii</name>
    <name type="common">Mycobacterium goodii</name>
    <dbReference type="NCBI Taxonomy" id="134601"/>
    <lineage>
        <taxon>Bacteria</taxon>
        <taxon>Bacillati</taxon>
        <taxon>Actinomycetota</taxon>
        <taxon>Actinomycetes</taxon>
        <taxon>Mycobacteriales</taxon>
        <taxon>Mycobacteriaceae</taxon>
        <taxon>Mycolicibacterium</taxon>
    </lineage>
</organism>